<proteinExistence type="predicted"/>
<feature type="non-terminal residue" evidence="2">
    <location>
        <position position="1"/>
    </location>
</feature>
<evidence type="ECO:0000259" key="1">
    <source>
        <dbReference type="Pfam" id="PF04389"/>
    </source>
</evidence>
<dbReference type="Gene3D" id="3.40.630.10">
    <property type="entry name" value="Zn peptidases"/>
    <property type="match status" value="1"/>
</dbReference>
<accession>A0A7J5JA16</accession>
<reference evidence="2 3" key="1">
    <citation type="journal article" date="2019" name="Nat. Med.">
        <title>A library of human gut bacterial isolates paired with longitudinal multiomics data enables mechanistic microbiome research.</title>
        <authorList>
            <person name="Poyet M."/>
            <person name="Groussin M."/>
            <person name="Gibbons S.M."/>
            <person name="Avila-Pacheco J."/>
            <person name="Jiang X."/>
            <person name="Kearney S.M."/>
            <person name="Perrotta A.R."/>
            <person name="Berdy B."/>
            <person name="Zhao S."/>
            <person name="Lieberman T.D."/>
            <person name="Swanson P.K."/>
            <person name="Smith M."/>
            <person name="Roesemann S."/>
            <person name="Alexander J.E."/>
            <person name="Rich S.A."/>
            <person name="Livny J."/>
            <person name="Vlamakis H."/>
            <person name="Clish C."/>
            <person name="Bullock K."/>
            <person name="Deik A."/>
            <person name="Scott J."/>
            <person name="Pierce K.A."/>
            <person name="Xavier R.J."/>
            <person name="Alm E.J."/>
        </authorList>
    </citation>
    <scope>NUCLEOTIDE SEQUENCE [LARGE SCALE GENOMIC DNA]</scope>
    <source>
        <strain evidence="2 3">BIOML-A165</strain>
    </source>
</reference>
<dbReference type="SUPFAM" id="SSF53187">
    <property type="entry name" value="Zn-dependent exopeptidases"/>
    <property type="match status" value="1"/>
</dbReference>
<sequence>AWDNPVGGSDNGTFAKLGIPIIWYHTDAHPDYHLPGDETQKINWLKIVDITKASFLAMWKLANEKKY</sequence>
<comment type="caution">
    <text evidence="2">The sequence shown here is derived from an EMBL/GenBank/DDBJ whole genome shotgun (WGS) entry which is preliminary data.</text>
</comment>
<organism evidence="2 3">
    <name type="scientific">Bacteroides thetaiotaomicron</name>
    <dbReference type="NCBI Taxonomy" id="818"/>
    <lineage>
        <taxon>Bacteria</taxon>
        <taxon>Pseudomonadati</taxon>
        <taxon>Bacteroidota</taxon>
        <taxon>Bacteroidia</taxon>
        <taxon>Bacteroidales</taxon>
        <taxon>Bacteroidaceae</taxon>
        <taxon>Bacteroides</taxon>
    </lineage>
</organism>
<name>A0A7J5JA16_BACT4</name>
<protein>
    <submittedName>
        <fullName evidence="2">M28 family peptidase</fullName>
    </submittedName>
</protein>
<dbReference type="Proteomes" id="UP000460317">
    <property type="component" value="Unassembled WGS sequence"/>
</dbReference>
<evidence type="ECO:0000313" key="2">
    <source>
        <dbReference type="EMBL" id="KAB4445187.1"/>
    </source>
</evidence>
<dbReference type="Pfam" id="PF04389">
    <property type="entry name" value="Peptidase_M28"/>
    <property type="match status" value="1"/>
</dbReference>
<evidence type="ECO:0000313" key="3">
    <source>
        <dbReference type="Proteomes" id="UP000460317"/>
    </source>
</evidence>
<dbReference type="InterPro" id="IPR007484">
    <property type="entry name" value="Peptidase_M28"/>
</dbReference>
<dbReference type="AlphaFoldDB" id="A0A7J5JA16"/>
<dbReference type="EMBL" id="WCSB01000130">
    <property type="protein sequence ID" value="KAB4445187.1"/>
    <property type="molecule type" value="Genomic_DNA"/>
</dbReference>
<feature type="domain" description="Peptidase M28" evidence="1">
    <location>
        <begin position="6"/>
        <end position="53"/>
    </location>
</feature>
<gene>
    <name evidence="2" type="ORF">GAN93_25865</name>
</gene>